<keyword evidence="1" id="KW-1185">Reference proteome</keyword>
<evidence type="ECO:0000313" key="1">
    <source>
        <dbReference type="Proteomes" id="UP000095287"/>
    </source>
</evidence>
<evidence type="ECO:0000313" key="2">
    <source>
        <dbReference type="WBParaSite" id="L893_g14260.t1"/>
    </source>
</evidence>
<sequence>MVFFHRSRPGITFRCRYHRLLCGSVRSNANPSREEVLGWKANQLEPTEGRLLEHREGVRQ</sequence>
<dbReference type="Proteomes" id="UP000095287">
    <property type="component" value="Unplaced"/>
</dbReference>
<reference evidence="2" key="1">
    <citation type="submission" date="2016-11" db="UniProtKB">
        <authorList>
            <consortium name="WormBaseParasite"/>
        </authorList>
    </citation>
    <scope>IDENTIFICATION</scope>
</reference>
<proteinExistence type="predicted"/>
<accession>A0A1I7YAX4</accession>
<name>A0A1I7YAX4_9BILA</name>
<dbReference type="WBParaSite" id="L893_g14260.t1">
    <property type="protein sequence ID" value="L893_g14260.t1"/>
    <property type="gene ID" value="L893_g14260"/>
</dbReference>
<protein>
    <submittedName>
        <fullName evidence="2">Transposase</fullName>
    </submittedName>
</protein>
<organism evidence="1 2">
    <name type="scientific">Steinernema glaseri</name>
    <dbReference type="NCBI Taxonomy" id="37863"/>
    <lineage>
        <taxon>Eukaryota</taxon>
        <taxon>Metazoa</taxon>
        <taxon>Ecdysozoa</taxon>
        <taxon>Nematoda</taxon>
        <taxon>Chromadorea</taxon>
        <taxon>Rhabditida</taxon>
        <taxon>Tylenchina</taxon>
        <taxon>Panagrolaimomorpha</taxon>
        <taxon>Strongyloidoidea</taxon>
        <taxon>Steinernematidae</taxon>
        <taxon>Steinernema</taxon>
    </lineage>
</organism>
<dbReference type="AlphaFoldDB" id="A0A1I7YAX4"/>